<dbReference type="AlphaFoldDB" id="V4AL01"/>
<gene>
    <name evidence="1" type="ORF">LOTGIDRAFT_161495</name>
</gene>
<keyword evidence="2" id="KW-1185">Reference proteome</keyword>
<dbReference type="GeneID" id="20238707"/>
<accession>V4AL01</accession>
<dbReference type="Proteomes" id="UP000030746">
    <property type="component" value="Unassembled WGS sequence"/>
</dbReference>
<dbReference type="CTD" id="20238707"/>
<dbReference type="RefSeq" id="XP_009055119.1">
    <property type="nucleotide sequence ID" value="XM_009056871.1"/>
</dbReference>
<dbReference type="EMBL" id="KB201847">
    <property type="protein sequence ID" value="ESO94276.1"/>
    <property type="molecule type" value="Genomic_DNA"/>
</dbReference>
<evidence type="ECO:0000313" key="1">
    <source>
        <dbReference type="EMBL" id="ESO94276.1"/>
    </source>
</evidence>
<organism evidence="1 2">
    <name type="scientific">Lottia gigantea</name>
    <name type="common">Giant owl limpet</name>
    <dbReference type="NCBI Taxonomy" id="225164"/>
    <lineage>
        <taxon>Eukaryota</taxon>
        <taxon>Metazoa</taxon>
        <taxon>Spiralia</taxon>
        <taxon>Lophotrochozoa</taxon>
        <taxon>Mollusca</taxon>
        <taxon>Gastropoda</taxon>
        <taxon>Patellogastropoda</taxon>
        <taxon>Lottioidea</taxon>
        <taxon>Lottiidae</taxon>
        <taxon>Lottia</taxon>
    </lineage>
</organism>
<reference evidence="1 2" key="1">
    <citation type="journal article" date="2013" name="Nature">
        <title>Insights into bilaterian evolution from three spiralian genomes.</title>
        <authorList>
            <person name="Simakov O."/>
            <person name="Marletaz F."/>
            <person name="Cho S.J."/>
            <person name="Edsinger-Gonzales E."/>
            <person name="Havlak P."/>
            <person name="Hellsten U."/>
            <person name="Kuo D.H."/>
            <person name="Larsson T."/>
            <person name="Lv J."/>
            <person name="Arendt D."/>
            <person name="Savage R."/>
            <person name="Osoegawa K."/>
            <person name="de Jong P."/>
            <person name="Grimwood J."/>
            <person name="Chapman J.A."/>
            <person name="Shapiro H."/>
            <person name="Aerts A."/>
            <person name="Otillar R.P."/>
            <person name="Terry A.Y."/>
            <person name="Boore J.L."/>
            <person name="Grigoriev I.V."/>
            <person name="Lindberg D.R."/>
            <person name="Seaver E.C."/>
            <person name="Weisblat D.A."/>
            <person name="Putnam N.H."/>
            <person name="Rokhsar D.S."/>
        </authorList>
    </citation>
    <scope>NUCLEOTIDE SEQUENCE [LARGE SCALE GENOMIC DNA]</scope>
</reference>
<name>V4AL01_LOTGI</name>
<proteinExistence type="predicted"/>
<evidence type="ECO:0000313" key="2">
    <source>
        <dbReference type="Proteomes" id="UP000030746"/>
    </source>
</evidence>
<dbReference type="KEGG" id="lgi:LOTGIDRAFT_161495"/>
<protein>
    <submittedName>
        <fullName evidence="1">Uncharacterized protein</fullName>
    </submittedName>
</protein>
<dbReference type="HOGENOM" id="CLU_2199940_0_0_1"/>
<sequence length="108" mass="11584">MTKRTPRNNEAEETLTPDLFDLVDGIDEGFVEEKEASTKNGHVVCKGLLGKDSKLEIDIEMGKVTEEKDEGFSSLGASLTDVEATPAKNSDVFVEADDIGSLPPEIGA</sequence>